<protein>
    <submittedName>
        <fullName evidence="1">Uncharacterized protein</fullName>
    </submittedName>
</protein>
<gene>
    <name evidence="1" type="ORF">Gohar_020252</name>
</gene>
<organism evidence="1 2">
    <name type="scientific">Gossypium harknessii</name>
    <dbReference type="NCBI Taxonomy" id="34285"/>
    <lineage>
        <taxon>Eukaryota</taxon>
        <taxon>Viridiplantae</taxon>
        <taxon>Streptophyta</taxon>
        <taxon>Embryophyta</taxon>
        <taxon>Tracheophyta</taxon>
        <taxon>Spermatophyta</taxon>
        <taxon>Magnoliopsida</taxon>
        <taxon>eudicotyledons</taxon>
        <taxon>Gunneridae</taxon>
        <taxon>Pentapetalae</taxon>
        <taxon>rosids</taxon>
        <taxon>malvids</taxon>
        <taxon>Malvales</taxon>
        <taxon>Malvaceae</taxon>
        <taxon>Malvoideae</taxon>
        <taxon>Gossypium</taxon>
    </lineage>
</organism>
<proteinExistence type="predicted"/>
<keyword evidence="2" id="KW-1185">Reference proteome</keyword>
<dbReference type="AlphaFoldDB" id="A0A7J9HX69"/>
<evidence type="ECO:0000313" key="2">
    <source>
        <dbReference type="Proteomes" id="UP000593560"/>
    </source>
</evidence>
<feature type="non-terminal residue" evidence="1">
    <location>
        <position position="45"/>
    </location>
</feature>
<reference evidence="1 2" key="1">
    <citation type="journal article" date="2019" name="Genome Biol. Evol.">
        <title>Insights into the evolution of the New World diploid cottons (Gossypium, subgenus Houzingenia) based on genome sequencing.</title>
        <authorList>
            <person name="Grover C.E."/>
            <person name="Arick M.A. 2nd"/>
            <person name="Thrash A."/>
            <person name="Conover J.L."/>
            <person name="Sanders W.S."/>
            <person name="Peterson D.G."/>
            <person name="Frelichowski J.E."/>
            <person name="Scheffler J.A."/>
            <person name="Scheffler B.E."/>
            <person name="Wendel J.F."/>
        </authorList>
    </citation>
    <scope>NUCLEOTIDE SEQUENCE [LARGE SCALE GENOMIC DNA]</scope>
    <source>
        <strain evidence="1">0</strain>
        <tissue evidence="1">Leaf</tissue>
    </source>
</reference>
<accession>A0A7J9HX69</accession>
<comment type="caution">
    <text evidence="1">The sequence shown here is derived from an EMBL/GenBank/DDBJ whole genome shotgun (WGS) entry which is preliminary data.</text>
</comment>
<dbReference type="Proteomes" id="UP000593560">
    <property type="component" value="Unassembled WGS sequence"/>
</dbReference>
<evidence type="ECO:0000313" key="1">
    <source>
        <dbReference type="EMBL" id="MBA0814420.1"/>
    </source>
</evidence>
<name>A0A7J9HX69_9ROSI</name>
<dbReference type="EMBL" id="JABFAD010000012">
    <property type="protein sequence ID" value="MBA0814420.1"/>
    <property type="molecule type" value="Genomic_DNA"/>
</dbReference>
<sequence>MMWVCVTMYVTPRNLGLEVLSLEQGNGFEIVYKSMTALVVKGPER</sequence>